<evidence type="ECO:0000313" key="2">
    <source>
        <dbReference type="Proteomes" id="UP001140510"/>
    </source>
</evidence>
<accession>A0A9W8ZE88</accession>
<protein>
    <recommendedName>
        <fullName evidence="3">ABM domain-containing protein</fullName>
    </recommendedName>
</protein>
<dbReference type="Gene3D" id="3.30.70.100">
    <property type="match status" value="1"/>
</dbReference>
<evidence type="ECO:0000313" key="1">
    <source>
        <dbReference type="EMBL" id="KAJ4405230.1"/>
    </source>
</evidence>
<keyword evidence="2" id="KW-1185">Reference proteome</keyword>
<gene>
    <name evidence="1" type="ORF">N0V91_005390</name>
</gene>
<comment type="caution">
    <text evidence="1">The sequence shown here is derived from an EMBL/GenBank/DDBJ whole genome shotgun (WGS) entry which is preliminary data.</text>
</comment>
<organism evidence="1 2">
    <name type="scientific">Didymella pomorum</name>
    <dbReference type="NCBI Taxonomy" id="749634"/>
    <lineage>
        <taxon>Eukaryota</taxon>
        <taxon>Fungi</taxon>
        <taxon>Dikarya</taxon>
        <taxon>Ascomycota</taxon>
        <taxon>Pezizomycotina</taxon>
        <taxon>Dothideomycetes</taxon>
        <taxon>Pleosporomycetidae</taxon>
        <taxon>Pleosporales</taxon>
        <taxon>Pleosporineae</taxon>
        <taxon>Didymellaceae</taxon>
        <taxon>Didymella</taxon>
    </lineage>
</organism>
<dbReference type="OrthoDB" id="3830579at2759"/>
<name>A0A9W8ZE88_9PLEO</name>
<reference evidence="1" key="1">
    <citation type="submission" date="2022-10" db="EMBL/GenBank/DDBJ databases">
        <title>Tapping the CABI collections for fungal endophytes: first genome assemblies for Collariella, Neodidymelliopsis, Ascochyta clinopodiicola, Didymella pomorum, Didymosphaeria variabile, Neocosmospora piperis and Neocucurbitaria cava.</title>
        <authorList>
            <person name="Hill R."/>
        </authorList>
    </citation>
    <scope>NUCLEOTIDE SEQUENCE</scope>
    <source>
        <strain evidence="1">IMI 355091</strain>
    </source>
</reference>
<sequence>MAIVEVGMMGVQAGKTPMDPATADGKILRQAWESVIRASEGPKRVLWGTEFSDPSRIWGFFDWESIEQHEAFARSFGGEATKRFGEVFTPGFTKHAHFSTTSLSSPVTEIMLLFFPNDISNSTRNAVSTQYQRFRDNALEHCVDMKGVSGGWGLENDFPLHHLSGGGELNKGCLFFAMIGWVSVDAATAFCETKEYEEHVHSLRQMKACVGMDKMMLKCELLERAA</sequence>
<proteinExistence type="predicted"/>
<dbReference type="EMBL" id="JAPEVA010000036">
    <property type="protein sequence ID" value="KAJ4405230.1"/>
    <property type="molecule type" value="Genomic_DNA"/>
</dbReference>
<evidence type="ECO:0008006" key="3">
    <source>
        <dbReference type="Google" id="ProtNLM"/>
    </source>
</evidence>
<dbReference type="AlphaFoldDB" id="A0A9W8ZE88"/>
<dbReference type="Proteomes" id="UP001140510">
    <property type="component" value="Unassembled WGS sequence"/>
</dbReference>